<protein>
    <submittedName>
        <fullName evidence="2">Uncharacterized protein</fullName>
    </submittedName>
</protein>
<evidence type="ECO:0000313" key="2">
    <source>
        <dbReference type="EMBL" id="OEU05767.1"/>
    </source>
</evidence>
<dbReference type="InParanoid" id="A0A1E7EIQ0"/>
<keyword evidence="3" id="KW-1185">Reference proteome</keyword>
<evidence type="ECO:0000256" key="1">
    <source>
        <dbReference type="SAM" id="MobiDB-lite"/>
    </source>
</evidence>
<dbReference type="AlphaFoldDB" id="A0A1E7EIQ0"/>
<feature type="compositionally biased region" description="Polar residues" evidence="1">
    <location>
        <begin position="123"/>
        <end position="136"/>
    </location>
</feature>
<organism evidence="2 3">
    <name type="scientific">Fragilariopsis cylindrus CCMP1102</name>
    <dbReference type="NCBI Taxonomy" id="635003"/>
    <lineage>
        <taxon>Eukaryota</taxon>
        <taxon>Sar</taxon>
        <taxon>Stramenopiles</taxon>
        <taxon>Ochrophyta</taxon>
        <taxon>Bacillariophyta</taxon>
        <taxon>Bacillariophyceae</taxon>
        <taxon>Bacillariophycidae</taxon>
        <taxon>Bacillariales</taxon>
        <taxon>Bacillariaceae</taxon>
        <taxon>Fragilariopsis</taxon>
    </lineage>
</organism>
<proteinExistence type="predicted"/>
<dbReference type="KEGG" id="fcy:FRACYDRAFT_258347"/>
<dbReference type="Proteomes" id="UP000095751">
    <property type="component" value="Unassembled WGS sequence"/>
</dbReference>
<feature type="compositionally biased region" description="Acidic residues" evidence="1">
    <location>
        <begin position="105"/>
        <end position="121"/>
    </location>
</feature>
<accession>A0A1E7EIQ0</accession>
<reference evidence="2 3" key="1">
    <citation type="submission" date="2016-09" db="EMBL/GenBank/DDBJ databases">
        <title>Extensive genetic diversity and differential bi-allelic expression allows diatom success in the polar Southern Ocean.</title>
        <authorList>
            <consortium name="DOE Joint Genome Institute"/>
            <person name="Mock T."/>
            <person name="Otillar R.P."/>
            <person name="Strauss J."/>
            <person name="Dupont C."/>
            <person name="Frickenhaus S."/>
            <person name="Maumus F."/>
            <person name="Mcmullan M."/>
            <person name="Sanges R."/>
            <person name="Schmutz J."/>
            <person name="Toseland A."/>
            <person name="Valas R."/>
            <person name="Veluchamy A."/>
            <person name="Ward B.J."/>
            <person name="Allen A."/>
            <person name="Barry K."/>
            <person name="Falciatore A."/>
            <person name="Ferrante M."/>
            <person name="Fortunato A.E."/>
            <person name="Gloeckner G."/>
            <person name="Gruber A."/>
            <person name="Hipkin R."/>
            <person name="Janech M."/>
            <person name="Kroth P."/>
            <person name="Leese F."/>
            <person name="Lindquist E."/>
            <person name="Lyon B.R."/>
            <person name="Martin J."/>
            <person name="Mayer C."/>
            <person name="Parker M."/>
            <person name="Quesneville H."/>
            <person name="Raymond J."/>
            <person name="Uhlig C."/>
            <person name="Valentin K.U."/>
            <person name="Worden A.Z."/>
            <person name="Armbrust E.V."/>
            <person name="Bowler C."/>
            <person name="Green B."/>
            <person name="Moulton V."/>
            <person name="Van Oosterhout C."/>
            <person name="Grigoriev I."/>
        </authorList>
    </citation>
    <scope>NUCLEOTIDE SEQUENCE [LARGE SCALE GENOMIC DNA]</scope>
    <source>
        <strain evidence="2 3">CCMP1102</strain>
    </source>
</reference>
<dbReference type="EMBL" id="KV784476">
    <property type="protein sequence ID" value="OEU05767.1"/>
    <property type="molecule type" value="Genomic_DNA"/>
</dbReference>
<gene>
    <name evidence="2" type="ORF">FRACYDRAFT_258347</name>
</gene>
<feature type="compositionally biased region" description="Acidic residues" evidence="1">
    <location>
        <begin position="141"/>
        <end position="152"/>
    </location>
</feature>
<name>A0A1E7EIQ0_9STRA</name>
<feature type="region of interest" description="Disordered" evidence="1">
    <location>
        <begin position="1"/>
        <end position="21"/>
    </location>
</feature>
<sequence length="152" mass="17237">MSEDSSNPNCDSPVLNETTNSLITSSTDTVYVKSYFRRRSKSVHSNPKHSNKAEMEFIKSINNLKIPMETDFICDKIQKNATKSDHEVVVNRDLVPMTETRMDVDNFDDGPDFESEPEGDDSMTISSLRESPTQLFGDSDHVDDDEGEFLFE</sequence>
<evidence type="ECO:0000313" key="3">
    <source>
        <dbReference type="Proteomes" id="UP000095751"/>
    </source>
</evidence>
<feature type="region of interest" description="Disordered" evidence="1">
    <location>
        <begin position="100"/>
        <end position="152"/>
    </location>
</feature>